<name>A0ABN5YDZ1_MYCME</name>
<protein>
    <recommendedName>
        <fullName evidence="3">ESX-1 secretion-associated protein</fullName>
    </recommendedName>
</protein>
<keyword evidence="2" id="KW-1185">Reference proteome</keyword>
<dbReference type="Pfam" id="PF10824">
    <property type="entry name" value="T7SS_ESX_EspC"/>
    <property type="match status" value="1"/>
</dbReference>
<evidence type="ECO:0000313" key="2">
    <source>
        <dbReference type="Proteomes" id="UP000465622"/>
    </source>
</evidence>
<reference evidence="1 2" key="1">
    <citation type="journal article" date="2019" name="Emerg. Microbes Infect.">
        <title>Comprehensive subspecies identification of 175 nontuberculous mycobacteria species based on 7547 genomic profiles.</title>
        <authorList>
            <person name="Matsumoto Y."/>
            <person name="Kinjo T."/>
            <person name="Motooka D."/>
            <person name="Nabeya D."/>
            <person name="Jung N."/>
            <person name="Uechi K."/>
            <person name="Horii T."/>
            <person name="Iida T."/>
            <person name="Fujita J."/>
            <person name="Nakamura S."/>
        </authorList>
    </citation>
    <scope>NUCLEOTIDE SEQUENCE [LARGE SCALE GENOMIC DNA]</scope>
    <source>
        <strain evidence="1 2">JCM 12375</strain>
    </source>
</reference>
<evidence type="ECO:0008006" key="3">
    <source>
        <dbReference type="Google" id="ProtNLM"/>
    </source>
</evidence>
<organism evidence="1 2">
    <name type="scientific">Mycolicibacterium mageritense</name>
    <name type="common">Mycobacterium mageritense</name>
    <dbReference type="NCBI Taxonomy" id="53462"/>
    <lineage>
        <taxon>Bacteria</taxon>
        <taxon>Bacillati</taxon>
        <taxon>Actinomycetota</taxon>
        <taxon>Actinomycetes</taxon>
        <taxon>Mycobacteriales</taxon>
        <taxon>Mycobacteriaceae</taxon>
        <taxon>Mycolicibacterium</taxon>
    </lineage>
</organism>
<dbReference type="InterPro" id="IPR022536">
    <property type="entry name" value="EspC"/>
</dbReference>
<dbReference type="Proteomes" id="UP000465622">
    <property type="component" value="Chromosome"/>
</dbReference>
<gene>
    <name evidence="1" type="ORF">MMAGJ_46190</name>
</gene>
<accession>A0ABN5YDZ1</accession>
<dbReference type="EMBL" id="AP022567">
    <property type="protein sequence ID" value="BBX35337.1"/>
    <property type="molecule type" value="Genomic_DNA"/>
</dbReference>
<evidence type="ECO:0000313" key="1">
    <source>
        <dbReference type="EMBL" id="BBX35337.1"/>
    </source>
</evidence>
<sequence>MEPNGRGGRPNRMPVDTLLADTATIRTLGSAYATHAADLTVVATTLGAVPAPQLGPVGARFLTAFAAAVAAHSAAVTALGAGSAHAGAVARDNADAYDAAGHRARRMLPQV</sequence>
<proteinExistence type="predicted"/>